<reference evidence="3" key="1">
    <citation type="journal article" date="2006" name="PLoS Biol.">
        <title>Macronuclear genome sequence of the ciliate Tetrahymena thermophila, a model eukaryote.</title>
        <authorList>
            <person name="Eisen J.A."/>
            <person name="Coyne R.S."/>
            <person name="Wu M."/>
            <person name="Wu D."/>
            <person name="Thiagarajan M."/>
            <person name="Wortman J.R."/>
            <person name="Badger J.H."/>
            <person name="Ren Q."/>
            <person name="Amedeo P."/>
            <person name="Jones K.M."/>
            <person name="Tallon L.J."/>
            <person name="Delcher A.L."/>
            <person name="Salzberg S.L."/>
            <person name="Silva J.C."/>
            <person name="Haas B.J."/>
            <person name="Majoros W.H."/>
            <person name="Farzad M."/>
            <person name="Carlton J.M."/>
            <person name="Smith R.K. Jr."/>
            <person name="Garg J."/>
            <person name="Pearlman R.E."/>
            <person name="Karrer K.M."/>
            <person name="Sun L."/>
            <person name="Manning G."/>
            <person name="Elde N.C."/>
            <person name="Turkewitz A.P."/>
            <person name="Asai D.J."/>
            <person name="Wilkes D.E."/>
            <person name="Wang Y."/>
            <person name="Cai H."/>
            <person name="Collins K."/>
            <person name="Stewart B.A."/>
            <person name="Lee S.R."/>
            <person name="Wilamowska K."/>
            <person name="Weinberg Z."/>
            <person name="Ruzzo W.L."/>
            <person name="Wloga D."/>
            <person name="Gaertig J."/>
            <person name="Frankel J."/>
            <person name="Tsao C.-C."/>
            <person name="Gorovsky M.A."/>
            <person name="Keeling P.J."/>
            <person name="Waller R.F."/>
            <person name="Patron N.J."/>
            <person name="Cherry J.M."/>
            <person name="Stover N.A."/>
            <person name="Krieger C.J."/>
            <person name="del Toro C."/>
            <person name="Ryder H.F."/>
            <person name="Williamson S.C."/>
            <person name="Barbeau R.A."/>
            <person name="Hamilton E.P."/>
            <person name="Orias E."/>
        </authorList>
    </citation>
    <scope>NUCLEOTIDE SEQUENCE [LARGE SCALE GENOMIC DNA]</scope>
    <source>
        <strain evidence="3">SB210</strain>
    </source>
</reference>
<dbReference type="GeneID" id="7828940"/>
<dbReference type="STRING" id="312017.I7M8B8"/>
<feature type="compositionally biased region" description="Low complexity" evidence="1">
    <location>
        <begin position="227"/>
        <end position="250"/>
    </location>
</feature>
<dbReference type="RefSeq" id="XP_001017825.1">
    <property type="nucleotide sequence ID" value="XM_001017825.2"/>
</dbReference>
<feature type="compositionally biased region" description="Pro residues" evidence="1">
    <location>
        <begin position="251"/>
        <end position="270"/>
    </location>
</feature>
<feature type="region of interest" description="Disordered" evidence="1">
    <location>
        <begin position="227"/>
        <end position="274"/>
    </location>
</feature>
<organism evidence="2 3">
    <name type="scientific">Tetrahymena thermophila (strain SB210)</name>
    <dbReference type="NCBI Taxonomy" id="312017"/>
    <lineage>
        <taxon>Eukaryota</taxon>
        <taxon>Sar</taxon>
        <taxon>Alveolata</taxon>
        <taxon>Ciliophora</taxon>
        <taxon>Intramacronucleata</taxon>
        <taxon>Oligohymenophorea</taxon>
        <taxon>Hymenostomatida</taxon>
        <taxon>Tetrahymenina</taxon>
        <taxon>Tetrahymenidae</taxon>
        <taxon>Tetrahymena</taxon>
    </lineage>
</organism>
<sequence length="573" mass="65341">MLNNNQQSKIGAQNLDQVDDNEGVSSKMIPQNRYKNMELGRQNGNQNQQGGMGEPNYNYPPMAQPYQDNFQPTLSQPQQILQVSNPSQQQQNAKTDLFINFDMPQMQIQDSNSNVPKSLEPSQPNQHRIIAIQDEENKLRSPNPNTYQNQVEQQNLGYQQQPPLPYNQYPAPLPQGQQPQMLMQNQNMYANQNGVNAYNGQNGYDPNDFAKMQQHGQQNNQYQMDPNPQMMNQNYQQGGYPQNVQQSNPYPYYPPPPMMNQPNNPYPPNPLAANPNQVRVEIKDLRQVPQTQSQSIEKRPYTRQQTRGKRKNTYVKRNTVSYAVATSTSNQVYLFIDTPGYHSNQCCCMMLYADDCCIKWMCDLLFQLIFLPFRIFNFIFKSVGSLCCKESCNLCVEGCQNCFYAPFRCYGDWMNQCWFACSNFCCQGIDFIPATFSSLYTNCCQKCCLQTGQCFKNCCVFNIDCNCKCLPDCPDCSDIFKNSNGDCCCFECCHDIGDCCFHLCSPQGCCEDMCKCCSKTTCDCINSDCIASTCSCCVSIKSVEIGEEIVKFFECCFCIFFKTIGAVIEGMLK</sequence>
<feature type="region of interest" description="Disordered" evidence="1">
    <location>
        <begin position="286"/>
        <end position="310"/>
    </location>
</feature>
<feature type="region of interest" description="Disordered" evidence="1">
    <location>
        <begin position="1"/>
        <end position="25"/>
    </location>
</feature>
<evidence type="ECO:0000256" key="1">
    <source>
        <dbReference type="SAM" id="MobiDB-lite"/>
    </source>
</evidence>
<gene>
    <name evidence="2" type="ORF">TTHERM_00439280</name>
</gene>
<dbReference type="EMBL" id="GG662663">
    <property type="protein sequence ID" value="EAR97580.1"/>
    <property type="molecule type" value="Genomic_DNA"/>
</dbReference>
<protein>
    <submittedName>
        <fullName evidence="2">Uncharacterized protein</fullName>
    </submittedName>
</protein>
<feature type="compositionally biased region" description="Polar residues" evidence="1">
    <location>
        <begin position="1"/>
        <end position="16"/>
    </location>
</feature>
<dbReference type="Proteomes" id="UP000009168">
    <property type="component" value="Unassembled WGS sequence"/>
</dbReference>
<dbReference type="KEGG" id="tet:TTHERM_00439280"/>
<proteinExistence type="predicted"/>
<dbReference type="AlphaFoldDB" id="I7M8B8"/>
<evidence type="ECO:0000313" key="3">
    <source>
        <dbReference type="Proteomes" id="UP000009168"/>
    </source>
</evidence>
<dbReference type="InParanoid" id="I7M8B8"/>
<accession>I7M8B8</accession>
<keyword evidence="3" id="KW-1185">Reference proteome</keyword>
<dbReference type="HOGENOM" id="CLU_476109_0_0_1"/>
<name>I7M8B8_TETTS</name>
<evidence type="ECO:0000313" key="2">
    <source>
        <dbReference type="EMBL" id="EAR97580.1"/>
    </source>
</evidence>